<gene>
    <name evidence="3" type="ORF">F2Q70_00042507</name>
</gene>
<dbReference type="InterPro" id="IPR004312">
    <property type="entry name" value="ATHILA_Orf1_C"/>
</dbReference>
<organism evidence="3">
    <name type="scientific">Brassica cretica</name>
    <name type="common">Mustard</name>
    <dbReference type="NCBI Taxonomy" id="69181"/>
    <lineage>
        <taxon>Eukaryota</taxon>
        <taxon>Viridiplantae</taxon>
        <taxon>Streptophyta</taxon>
        <taxon>Embryophyta</taxon>
        <taxon>Tracheophyta</taxon>
        <taxon>Spermatophyta</taxon>
        <taxon>Magnoliopsida</taxon>
        <taxon>eudicotyledons</taxon>
        <taxon>Gunneridae</taxon>
        <taxon>Pentapetalae</taxon>
        <taxon>rosids</taxon>
        <taxon>malvids</taxon>
        <taxon>Brassicales</taxon>
        <taxon>Brassicaceae</taxon>
        <taxon>Brassiceae</taxon>
        <taxon>Brassica</taxon>
    </lineage>
</organism>
<feature type="compositionally biased region" description="Basic and acidic residues" evidence="1">
    <location>
        <begin position="8"/>
        <end position="38"/>
    </location>
</feature>
<dbReference type="AlphaFoldDB" id="A0A8S9KKC9"/>
<evidence type="ECO:0000256" key="1">
    <source>
        <dbReference type="SAM" id="MobiDB-lite"/>
    </source>
</evidence>
<feature type="region of interest" description="Disordered" evidence="1">
    <location>
        <begin position="113"/>
        <end position="201"/>
    </location>
</feature>
<accession>A0A8S9KKC9</accession>
<feature type="region of interest" description="Disordered" evidence="1">
    <location>
        <begin position="1"/>
        <end position="84"/>
    </location>
</feature>
<evidence type="ECO:0000259" key="2">
    <source>
        <dbReference type="Pfam" id="PF03078"/>
    </source>
</evidence>
<name>A0A8S9KKC9_BRACR</name>
<feature type="compositionally biased region" description="Acidic residues" evidence="1">
    <location>
        <begin position="508"/>
        <end position="518"/>
    </location>
</feature>
<evidence type="ECO:0000313" key="3">
    <source>
        <dbReference type="EMBL" id="KAF2594277.1"/>
    </source>
</evidence>
<feature type="compositionally biased region" description="Basic and acidic residues" evidence="1">
    <location>
        <begin position="447"/>
        <end position="463"/>
    </location>
</feature>
<protein>
    <recommendedName>
        <fullName evidence="2">Arabidopsis retrotransposon Orf1 C-terminal domain-containing protein</fullName>
    </recommendedName>
</protein>
<proteinExistence type="predicted"/>
<feature type="domain" description="Arabidopsis retrotransposon Orf1 C-terminal" evidence="2">
    <location>
        <begin position="166"/>
        <end position="391"/>
    </location>
</feature>
<sequence length="763" mass="86572">MQVLDRASFSKESVRGSEDLERRREVAPAPERPHHSETPRSLGFVSDVTTARPRGRSGLSSWERRHHSDTPRSLGFVELGATSSQRHPEVARVVSIWKRHAEVAPPPVQVPMVKKTKGKLDAEKQEAERKESALRGTPLASEPTGSRTQRISRQQTLATKKSKEQEKRAGKSVAVPTNEESNNESEDEQAPTKKAKMSKGKAVAVDRDMEKTPFVEELYDHLLNGVTWTPTRFADLDLLKELGLDSDIEAMLEHLKLPKLLTMAYPIYKDVSCQFLSSLDVTYHNTPRVRQGWGKIKFKVNGRDYNMNFKDIGRVMGFQDLEDFSLPKCENLPTELWKLITGNMHSTGSDKNSHIRHPSVCYLHRMLVHAFYPRKEAGNVTEEDMRLLCPAIRPYAAPGVLPLPSTDIYATFGMVSFFVSRLEHYRDWAWYTSDSRPKVPMVKKTKGKLDAEKQKAERKESALRGKALASEPAGSRTQRTSRQQTLATKKSKDQEKRAGKSTAVPTNEESDGESEDEQAPTKKAKMPKGMAIAIDRDMEKTPSVEELYDHLLNGVTWTPTRFADLDLLKELGLDSDIEAMLEHLKLPKLLTMAYPVYKEVSCQFLSSLEVTYHNTPHVRQGWGKIKFKVNGRDYNMNFKDIGRVMGFQDLEDSALPKCENLPTELWKLITGNMHSTGSDKNSHIRHPSVRYLHRMLVHAFYPRKEAGNVTEEDMRLLCPAIRPYAAPGVLPLPGTNIYATFGMISFFVSHLEHYRDWAWYTEG</sequence>
<feature type="compositionally biased region" description="Polar residues" evidence="1">
    <location>
        <begin position="143"/>
        <end position="159"/>
    </location>
</feature>
<comment type="caution">
    <text evidence="3">The sequence shown here is derived from an EMBL/GenBank/DDBJ whole genome shotgun (WGS) entry which is preliminary data.</text>
</comment>
<feature type="domain" description="Arabidopsis retrotransposon Orf1 C-terminal" evidence="2">
    <location>
        <begin position="506"/>
        <end position="758"/>
    </location>
</feature>
<feature type="region of interest" description="Disordered" evidence="1">
    <location>
        <begin position="441"/>
        <end position="527"/>
    </location>
</feature>
<feature type="compositionally biased region" description="Basic and acidic residues" evidence="1">
    <location>
        <begin position="118"/>
        <end position="133"/>
    </location>
</feature>
<reference evidence="3" key="1">
    <citation type="submission" date="2019-12" db="EMBL/GenBank/DDBJ databases">
        <title>Genome sequencing and annotation of Brassica cretica.</title>
        <authorList>
            <person name="Studholme D.J."/>
            <person name="Sarris P.F."/>
        </authorList>
    </citation>
    <scope>NUCLEOTIDE SEQUENCE</scope>
    <source>
        <strain evidence="3">PFS-102/07</strain>
        <tissue evidence="3">Leaf</tissue>
    </source>
</reference>
<dbReference type="EMBL" id="QGKY02000164">
    <property type="protein sequence ID" value="KAF2594277.1"/>
    <property type="molecule type" value="Genomic_DNA"/>
</dbReference>
<dbReference type="Pfam" id="PF03078">
    <property type="entry name" value="ATHILA"/>
    <property type="match status" value="2"/>
</dbReference>
<feature type="compositionally biased region" description="Polar residues" evidence="1">
    <location>
        <begin position="475"/>
        <end position="488"/>
    </location>
</feature>